<dbReference type="Pfam" id="PF07336">
    <property type="entry name" value="ABATE"/>
    <property type="match status" value="1"/>
</dbReference>
<evidence type="ECO:0000313" key="2">
    <source>
        <dbReference type="EMBL" id="GHO56127.1"/>
    </source>
</evidence>
<evidence type="ECO:0000313" key="3">
    <source>
        <dbReference type="Proteomes" id="UP000654345"/>
    </source>
</evidence>
<dbReference type="SUPFAM" id="SSF160904">
    <property type="entry name" value="Jann2411-like"/>
    <property type="match status" value="1"/>
</dbReference>
<keyword evidence="3" id="KW-1185">Reference proteome</keyword>
<dbReference type="Gene3D" id="1.10.3300.10">
    <property type="entry name" value="Jann2411-like domain"/>
    <property type="match status" value="1"/>
</dbReference>
<dbReference type="RefSeq" id="WP_201372698.1">
    <property type="nucleotide sequence ID" value="NZ_BNJG01000002.1"/>
</dbReference>
<sequence length="221" mass="25631">MERSEQGGLVHPGKQNDDLFPPFVGDLFVGDALALDAVNTERLVKGTRRDLLVSPDAFAHWWHQAQLHYPPLELEQGNQEGLTADPGVLDTFKVLRTALRRLFEDVMAEREIHEENLAPLNDILKMGSQVLEQTEPGTFRLRDNLDAQPQARVFLPIVRSAIWLLTEGTRSRLRTCHNPRCHLFFYDRTRSATRQWCCLKCMDRARSRRRYKQVKEHESMQ</sequence>
<dbReference type="PANTHER" id="PTHR35525">
    <property type="entry name" value="BLL6575 PROTEIN"/>
    <property type="match status" value="1"/>
</dbReference>
<dbReference type="Pfam" id="PF11706">
    <property type="entry name" value="zf-CGNR"/>
    <property type="match status" value="1"/>
</dbReference>
<name>A0ABQ3UUR4_9CHLR</name>
<dbReference type="InterPro" id="IPR010852">
    <property type="entry name" value="ABATE"/>
</dbReference>
<feature type="domain" description="Zinc finger CGNR" evidence="1">
    <location>
        <begin position="172"/>
        <end position="212"/>
    </location>
</feature>
<organism evidence="2 3">
    <name type="scientific">Ktedonobacter robiniae</name>
    <dbReference type="NCBI Taxonomy" id="2778365"/>
    <lineage>
        <taxon>Bacteria</taxon>
        <taxon>Bacillati</taxon>
        <taxon>Chloroflexota</taxon>
        <taxon>Ktedonobacteria</taxon>
        <taxon>Ktedonobacterales</taxon>
        <taxon>Ktedonobacteraceae</taxon>
        <taxon>Ktedonobacter</taxon>
    </lineage>
</organism>
<accession>A0ABQ3UUR4</accession>
<dbReference type="InterPro" id="IPR021005">
    <property type="entry name" value="Znf_CGNR"/>
</dbReference>
<reference evidence="2 3" key="1">
    <citation type="journal article" date="2021" name="Int. J. Syst. Evol. Microbiol.">
        <title>Reticulibacter mediterranei gen. nov., sp. nov., within the new family Reticulibacteraceae fam. nov., and Ktedonospora formicarum gen. nov., sp. nov., Ktedonobacter robiniae sp. nov., Dictyobacter formicarum sp. nov. and Dictyobacter arantiisoli sp. nov., belonging to the class Ktedonobacteria.</title>
        <authorList>
            <person name="Yabe S."/>
            <person name="Zheng Y."/>
            <person name="Wang C.M."/>
            <person name="Sakai Y."/>
            <person name="Abe K."/>
            <person name="Yokota A."/>
            <person name="Donadio S."/>
            <person name="Cavaletti L."/>
            <person name="Monciardini P."/>
        </authorList>
    </citation>
    <scope>NUCLEOTIDE SEQUENCE [LARGE SCALE GENOMIC DNA]</scope>
    <source>
        <strain evidence="2 3">SOSP1-30</strain>
    </source>
</reference>
<comment type="caution">
    <text evidence="2">The sequence shown here is derived from an EMBL/GenBank/DDBJ whole genome shotgun (WGS) entry which is preliminary data.</text>
</comment>
<protein>
    <recommendedName>
        <fullName evidence="1">Zinc finger CGNR domain-containing protein</fullName>
    </recommendedName>
</protein>
<dbReference type="PANTHER" id="PTHR35525:SF3">
    <property type="entry name" value="BLL6575 PROTEIN"/>
    <property type="match status" value="1"/>
</dbReference>
<dbReference type="EMBL" id="BNJG01000002">
    <property type="protein sequence ID" value="GHO56127.1"/>
    <property type="molecule type" value="Genomic_DNA"/>
</dbReference>
<dbReference type="InterPro" id="IPR023286">
    <property type="entry name" value="ABATE_dom_sf"/>
</dbReference>
<proteinExistence type="predicted"/>
<evidence type="ECO:0000259" key="1">
    <source>
        <dbReference type="Pfam" id="PF11706"/>
    </source>
</evidence>
<dbReference type="Proteomes" id="UP000654345">
    <property type="component" value="Unassembled WGS sequence"/>
</dbReference>
<gene>
    <name evidence="2" type="ORF">KSB_46020</name>
</gene>